<evidence type="ECO:0000256" key="1">
    <source>
        <dbReference type="SAM" id="MobiDB-lite"/>
    </source>
</evidence>
<feature type="compositionally biased region" description="Low complexity" evidence="1">
    <location>
        <begin position="44"/>
        <end position="59"/>
    </location>
</feature>
<evidence type="ECO:0000313" key="2">
    <source>
        <dbReference type="EMBL" id="CEH15097.1"/>
    </source>
</evidence>
<keyword evidence="3" id="KW-1185">Reference proteome</keyword>
<dbReference type="OrthoDB" id="10501133at2759"/>
<dbReference type="AlphaFoldDB" id="A0A0P1BGH0"/>
<dbReference type="EMBL" id="CCYA01000252">
    <property type="protein sequence ID" value="CEH15097.1"/>
    <property type="molecule type" value="Genomic_DNA"/>
</dbReference>
<organism evidence="2 3">
    <name type="scientific">Ceraceosorus bombacis</name>
    <dbReference type="NCBI Taxonomy" id="401625"/>
    <lineage>
        <taxon>Eukaryota</taxon>
        <taxon>Fungi</taxon>
        <taxon>Dikarya</taxon>
        <taxon>Basidiomycota</taxon>
        <taxon>Ustilaginomycotina</taxon>
        <taxon>Exobasidiomycetes</taxon>
        <taxon>Ceraceosorales</taxon>
        <taxon>Ceraceosoraceae</taxon>
        <taxon>Ceraceosorus</taxon>
    </lineage>
</organism>
<reference evidence="3" key="1">
    <citation type="submission" date="2014-09" db="EMBL/GenBank/DDBJ databases">
        <authorList>
            <person name="Sharma Rahul"/>
            <person name="Thines Marco"/>
        </authorList>
    </citation>
    <scope>NUCLEOTIDE SEQUENCE [LARGE SCALE GENOMIC DNA]</scope>
</reference>
<sequence>MPPKKRPLTPLTDEELSEDDPVTKGKTTSERHSSMQQDTKEGQASVPSPAPSESEAKPATPKKKSRSTPGTPGRAASGWTEATQGLMLMLLASGNLSLSKDKKATISKMLGRSEKSVEMWWSE</sequence>
<evidence type="ECO:0000313" key="3">
    <source>
        <dbReference type="Proteomes" id="UP000054845"/>
    </source>
</evidence>
<protein>
    <submittedName>
        <fullName evidence="2">Uncharacterized protein</fullName>
    </submittedName>
</protein>
<feature type="compositionally biased region" description="Basic and acidic residues" evidence="1">
    <location>
        <begin position="21"/>
        <end position="41"/>
    </location>
</feature>
<feature type="region of interest" description="Disordered" evidence="1">
    <location>
        <begin position="1"/>
        <end position="80"/>
    </location>
</feature>
<dbReference type="Proteomes" id="UP000054845">
    <property type="component" value="Unassembled WGS sequence"/>
</dbReference>
<name>A0A0P1BGH0_9BASI</name>
<accession>A0A0P1BGH0</accession>
<proteinExistence type="predicted"/>